<dbReference type="EMBL" id="JAKZEL010000029">
    <property type="protein sequence ID" value="KAI4529163.1"/>
    <property type="molecule type" value="Genomic_DNA"/>
</dbReference>
<dbReference type="Proteomes" id="UP001214576">
    <property type="component" value="Unassembled WGS sequence"/>
</dbReference>
<name>A0AAD4TJY3_OVIAM</name>
<reference evidence="1" key="1">
    <citation type="submission" date="2022-03" db="EMBL/GenBank/DDBJ databases">
        <title>Genomic analyses of argali, domestic sheep and their hybrids provide insights into chromosomal evolution, heterosis and genetic basis of agronomic traits.</title>
        <authorList>
            <person name="Li M."/>
        </authorList>
    </citation>
    <scope>NUCLEOTIDE SEQUENCE</scope>
    <source>
        <strain evidence="1">CAU-MHL-2022a</strain>
        <tissue evidence="1">Skin</tissue>
    </source>
</reference>
<organism evidence="1 2">
    <name type="scientific">Ovis ammon polii</name>
    <dbReference type="NCBI Taxonomy" id="230172"/>
    <lineage>
        <taxon>Eukaryota</taxon>
        <taxon>Metazoa</taxon>
        <taxon>Chordata</taxon>
        <taxon>Craniata</taxon>
        <taxon>Vertebrata</taxon>
        <taxon>Euteleostomi</taxon>
        <taxon>Mammalia</taxon>
        <taxon>Eutheria</taxon>
        <taxon>Laurasiatheria</taxon>
        <taxon>Artiodactyla</taxon>
        <taxon>Ruminantia</taxon>
        <taxon>Pecora</taxon>
        <taxon>Bovidae</taxon>
        <taxon>Caprinae</taxon>
        <taxon>Ovis</taxon>
    </lineage>
</organism>
<comment type="caution">
    <text evidence="1">The sequence shown here is derived from an EMBL/GenBank/DDBJ whole genome shotgun (WGS) entry which is preliminary data.</text>
</comment>
<sequence length="170" mass="20134">MEITERLENHPQEVVILACRNFDGMMEDLHKYLMGCIKNISGDMLCPCEDPDAESQDRPNFLAWTQTEQWLRGQVRQEPQMRKKGHMKYKLKRMGLQNDLPLKEEYENKLKRCEKEQSVYGNEMKGVIIFKMTFLKACEFDYIVRCLKSKTRPLDFVLEVITKDTNFNIS</sequence>
<dbReference type="InterPro" id="IPR017946">
    <property type="entry name" value="PLC-like_Pdiesterase_TIM-brl"/>
</dbReference>
<evidence type="ECO:0000313" key="2">
    <source>
        <dbReference type="Proteomes" id="UP001214576"/>
    </source>
</evidence>
<dbReference type="SUPFAM" id="SSF51695">
    <property type="entry name" value="PLC-like phosphodiesterases"/>
    <property type="match status" value="1"/>
</dbReference>
<dbReference type="GO" id="GO:0006629">
    <property type="term" value="P:lipid metabolic process"/>
    <property type="evidence" value="ECO:0007669"/>
    <property type="project" value="InterPro"/>
</dbReference>
<accession>A0AAD4TJY3</accession>
<dbReference type="AlphaFoldDB" id="A0AAD4TJY3"/>
<evidence type="ECO:0000313" key="1">
    <source>
        <dbReference type="EMBL" id="KAI4529163.1"/>
    </source>
</evidence>
<proteinExistence type="predicted"/>
<protein>
    <submittedName>
        <fullName evidence="1">Uncharacterized protein</fullName>
    </submittedName>
</protein>
<keyword evidence="2" id="KW-1185">Reference proteome</keyword>
<dbReference type="GO" id="GO:0008081">
    <property type="term" value="F:phosphoric diester hydrolase activity"/>
    <property type="evidence" value="ECO:0007669"/>
    <property type="project" value="InterPro"/>
</dbReference>
<gene>
    <name evidence="1" type="ORF">MG293_020837</name>
</gene>